<dbReference type="Proteomes" id="UP000515488">
    <property type="component" value="Chromosome"/>
</dbReference>
<evidence type="ECO:0000313" key="2">
    <source>
        <dbReference type="Proteomes" id="UP000515488"/>
    </source>
</evidence>
<reference evidence="1 2" key="1">
    <citation type="submission" date="2019-12" db="EMBL/GenBank/DDBJ databases">
        <title>complete genome sequences of Enterobacter cloacae str. WP5-S18-CRE-02 isolated from wastewater treatment plant effluent.</title>
        <authorList>
            <person name="Sekizuka T."/>
            <person name="Itokawa K."/>
            <person name="Yatsu K."/>
            <person name="Inamine Y."/>
            <person name="Kuroda M."/>
        </authorList>
    </citation>
    <scope>NUCLEOTIDE SEQUENCE [LARGE SCALE GENOMIC DNA]</scope>
    <source>
        <strain evidence="1 2">WP5-S18-CRE-02</strain>
    </source>
</reference>
<protein>
    <submittedName>
        <fullName evidence="1">Uncharacterized protein</fullName>
    </submittedName>
</protein>
<name>A0A6S5JQ09_ENTCL</name>
<dbReference type="EMBL" id="AP022126">
    <property type="protein sequence ID" value="BBS31544.1"/>
    <property type="molecule type" value="Genomic_DNA"/>
</dbReference>
<evidence type="ECO:0000313" key="1">
    <source>
        <dbReference type="EMBL" id="BBS31544.1"/>
    </source>
</evidence>
<proteinExistence type="predicted"/>
<organism evidence="1 2">
    <name type="scientific">Enterobacter cloacae</name>
    <dbReference type="NCBI Taxonomy" id="550"/>
    <lineage>
        <taxon>Bacteria</taxon>
        <taxon>Pseudomonadati</taxon>
        <taxon>Pseudomonadota</taxon>
        <taxon>Gammaproteobacteria</taxon>
        <taxon>Enterobacterales</taxon>
        <taxon>Enterobacteriaceae</taxon>
        <taxon>Enterobacter</taxon>
        <taxon>Enterobacter cloacae complex</taxon>
    </lineage>
</organism>
<sequence>MTDVISGKNRKRRASLKVVLPIFTQHVSEGDGYFFCRNAFHQNEQRFEKIYQINLL</sequence>
<accession>A0A6S5JQ09</accession>
<gene>
    <name evidence="1" type="ORF">WP5S18C02_17500</name>
</gene>
<dbReference type="AlphaFoldDB" id="A0A6S5JQ09"/>